<sequence>MPGKDGLPQCMTMDYSLHVAAMSQKRITPPATHEFDCVSRIIQEALENGHYHAVIEHTLPLVQDLQTRLVALFKARVIAWGKQGRSQEELKEAMAMISYAPYDATGYLVVGRRYSDQGFQTRAIQIFNQGLHHVPTIDPHYKTLQQAIQSSEARHRRRLDILAHFPYDIACHVIDNVPQQTLVQCARVSTAWRAFILDYPKPWRCVHIDLNFSQALFLSHFYTFLLPLVIHHMEHLSILSFTCVTRNSLKQLFDMVKSSNLQSLQLITDKSFKQENYSDICSALTSVAETLTSLDIHFEGRNSIPSFSRILTLCPNLKSIKYFAETTLPIISPMILNNTTQLTNLDLSTPSDILSLPGTLQPITNMDIQNLIQRCPHLQNISVINCCVEIYEAIRHYCPDIRTVRVNQQTSIWTTPSEEYVSSKNSKKQLNGLKILEASSCFPSATTIVPLIETHHLTVCKLSIESRLPLIRHMFNRIPRSESDWSALCTISTLIHLVDLRLVSVPPSLCQYLPALLKQTPNLETFYLEDTDTMIGDGALMMLANTMPKLSDIWFINCQLNTSELRHMITLFAENKSSTSSLANIKLLGCTGIEQDVKVICAKIQSLNSLSIHLDGMSQIAVKAFVQDIAQLPFLQHLSVHNTDMTVEGLQIISTSTSLSSVDLISIGGVTEDEVKRVFLFNEILVLFDPCI</sequence>
<keyword evidence="3" id="KW-1185">Reference proteome</keyword>
<reference evidence="2" key="2">
    <citation type="submission" date="2023-02" db="EMBL/GenBank/DDBJ databases">
        <authorList>
            <consortium name="DOE Joint Genome Institute"/>
            <person name="Mondo S.J."/>
            <person name="Chang Y."/>
            <person name="Wang Y."/>
            <person name="Ahrendt S."/>
            <person name="Andreopoulos W."/>
            <person name="Barry K."/>
            <person name="Beard J."/>
            <person name="Benny G.L."/>
            <person name="Blankenship S."/>
            <person name="Bonito G."/>
            <person name="Cuomo C."/>
            <person name="Desiro A."/>
            <person name="Gervers K.A."/>
            <person name="Hundley H."/>
            <person name="Kuo A."/>
            <person name="LaButti K."/>
            <person name="Lang B.F."/>
            <person name="Lipzen A."/>
            <person name="O'Donnell K."/>
            <person name="Pangilinan J."/>
            <person name="Reynolds N."/>
            <person name="Sandor L."/>
            <person name="Smith M.W."/>
            <person name="Tsang A."/>
            <person name="Grigoriev I.V."/>
            <person name="Stajich J.E."/>
            <person name="Spatafora J.W."/>
        </authorList>
    </citation>
    <scope>NUCLEOTIDE SEQUENCE</scope>
    <source>
        <strain evidence="2">RSA 2281</strain>
    </source>
</reference>
<protein>
    <recommendedName>
        <fullName evidence="1">F-box domain-containing protein</fullName>
    </recommendedName>
</protein>
<evidence type="ECO:0000313" key="2">
    <source>
        <dbReference type="EMBL" id="KAI9244483.1"/>
    </source>
</evidence>
<dbReference type="SUPFAM" id="SSF81383">
    <property type="entry name" value="F-box domain"/>
    <property type="match status" value="1"/>
</dbReference>
<gene>
    <name evidence="2" type="ORF">BDA99DRAFT_577169</name>
</gene>
<dbReference type="EMBL" id="JAIXMP010000059">
    <property type="protein sequence ID" value="KAI9244483.1"/>
    <property type="molecule type" value="Genomic_DNA"/>
</dbReference>
<dbReference type="InterPro" id="IPR036047">
    <property type="entry name" value="F-box-like_dom_sf"/>
</dbReference>
<proteinExistence type="predicted"/>
<comment type="caution">
    <text evidence="2">The sequence shown here is derived from an EMBL/GenBank/DDBJ whole genome shotgun (WGS) entry which is preliminary data.</text>
</comment>
<accession>A0AAD5P781</accession>
<organism evidence="2 3">
    <name type="scientific">Phascolomyces articulosus</name>
    <dbReference type="NCBI Taxonomy" id="60185"/>
    <lineage>
        <taxon>Eukaryota</taxon>
        <taxon>Fungi</taxon>
        <taxon>Fungi incertae sedis</taxon>
        <taxon>Mucoromycota</taxon>
        <taxon>Mucoromycotina</taxon>
        <taxon>Mucoromycetes</taxon>
        <taxon>Mucorales</taxon>
        <taxon>Lichtheimiaceae</taxon>
        <taxon>Phascolomyces</taxon>
    </lineage>
</organism>
<feature type="domain" description="F-box" evidence="1">
    <location>
        <begin position="164"/>
        <end position="199"/>
    </location>
</feature>
<dbReference type="Proteomes" id="UP001209540">
    <property type="component" value="Unassembled WGS sequence"/>
</dbReference>
<dbReference type="SUPFAM" id="SSF52047">
    <property type="entry name" value="RNI-like"/>
    <property type="match status" value="1"/>
</dbReference>
<reference evidence="2" key="1">
    <citation type="journal article" date="2022" name="IScience">
        <title>Evolution of zygomycete secretomes and the origins of terrestrial fungal ecologies.</title>
        <authorList>
            <person name="Chang Y."/>
            <person name="Wang Y."/>
            <person name="Mondo S."/>
            <person name="Ahrendt S."/>
            <person name="Andreopoulos W."/>
            <person name="Barry K."/>
            <person name="Beard J."/>
            <person name="Benny G.L."/>
            <person name="Blankenship S."/>
            <person name="Bonito G."/>
            <person name="Cuomo C."/>
            <person name="Desiro A."/>
            <person name="Gervers K.A."/>
            <person name="Hundley H."/>
            <person name="Kuo A."/>
            <person name="LaButti K."/>
            <person name="Lang B.F."/>
            <person name="Lipzen A."/>
            <person name="O'Donnell K."/>
            <person name="Pangilinan J."/>
            <person name="Reynolds N."/>
            <person name="Sandor L."/>
            <person name="Smith M.E."/>
            <person name="Tsang A."/>
            <person name="Grigoriev I.V."/>
            <person name="Stajich J.E."/>
            <person name="Spatafora J.W."/>
        </authorList>
    </citation>
    <scope>NUCLEOTIDE SEQUENCE</scope>
    <source>
        <strain evidence="2">RSA 2281</strain>
    </source>
</reference>
<dbReference type="Gene3D" id="1.20.1280.50">
    <property type="match status" value="1"/>
</dbReference>
<evidence type="ECO:0000259" key="1">
    <source>
        <dbReference type="Pfam" id="PF00646"/>
    </source>
</evidence>
<name>A0AAD5P781_9FUNG</name>
<dbReference type="PANTHER" id="PTHR38926:SF72">
    <property type="entry name" value="IM:7136021-RELATED"/>
    <property type="match status" value="1"/>
</dbReference>
<dbReference type="Gene3D" id="3.80.10.10">
    <property type="entry name" value="Ribonuclease Inhibitor"/>
    <property type="match status" value="2"/>
</dbReference>
<evidence type="ECO:0000313" key="3">
    <source>
        <dbReference type="Proteomes" id="UP001209540"/>
    </source>
</evidence>
<dbReference type="InterPro" id="IPR001810">
    <property type="entry name" value="F-box_dom"/>
</dbReference>
<dbReference type="InterPro" id="IPR032675">
    <property type="entry name" value="LRR_dom_sf"/>
</dbReference>
<dbReference type="PANTHER" id="PTHR38926">
    <property type="entry name" value="F-BOX DOMAIN CONTAINING PROTEIN, EXPRESSED"/>
    <property type="match status" value="1"/>
</dbReference>
<dbReference type="AlphaFoldDB" id="A0AAD5P781"/>
<dbReference type="Pfam" id="PF00646">
    <property type="entry name" value="F-box"/>
    <property type="match status" value="1"/>
</dbReference>